<dbReference type="GeneID" id="34575214"/>
<dbReference type="AlphaFoldDB" id="A0A1F5LMI6"/>
<proteinExistence type="predicted"/>
<name>A0A1F5LMI6_PENAI</name>
<dbReference type="RefSeq" id="XP_022489742.1">
    <property type="nucleotide sequence ID" value="XM_022630480.1"/>
</dbReference>
<protein>
    <submittedName>
        <fullName evidence="1">Uncharacterized protein</fullName>
    </submittedName>
</protein>
<evidence type="ECO:0000313" key="1">
    <source>
        <dbReference type="EMBL" id="OGE54306.1"/>
    </source>
</evidence>
<reference evidence="1 2" key="1">
    <citation type="journal article" date="2016" name="Sci. Rep.">
        <title>Penicillium arizonense, a new, genome sequenced fungal species, reveals a high chemical diversity in secreted metabolites.</title>
        <authorList>
            <person name="Grijseels S."/>
            <person name="Nielsen J.C."/>
            <person name="Randelovic M."/>
            <person name="Nielsen J."/>
            <person name="Nielsen K.F."/>
            <person name="Workman M."/>
            <person name="Frisvad J.C."/>
        </authorList>
    </citation>
    <scope>NUCLEOTIDE SEQUENCE [LARGE SCALE GENOMIC DNA]</scope>
    <source>
        <strain evidence="1 2">CBS 141311</strain>
    </source>
</reference>
<dbReference type="OrthoDB" id="4276722at2759"/>
<accession>A0A1F5LMI6</accession>
<dbReference type="EMBL" id="LXJU01000006">
    <property type="protein sequence ID" value="OGE54306.1"/>
    <property type="molecule type" value="Genomic_DNA"/>
</dbReference>
<dbReference type="Proteomes" id="UP000177622">
    <property type="component" value="Unassembled WGS sequence"/>
</dbReference>
<dbReference type="STRING" id="1835702.A0A1F5LMI6"/>
<sequence>MSDSDEDDWQQVRTYTDHLGHRVVLEQFVEPDFPPDDVHLIPFQVYSLVPLDDDHEQLREYLMQSFIDEELKPLFEIYSYCPPDAFACIEHNRREIAHRKQLHRSGVENPPPLIPKFPRRSDGTLGGFCILIRSHSYRLGQDEDRLAEAGEGPDLLYFNRSFSSTRSDVDEAQRISEYDDLAQEAFELATERITKQFNIGQILMLDIFLNTGRPSLQYALDVDEGEPPNSNPPPEEQIRDQLGQEASVGGFSLNPAFQISHDDDIVTVTNTPKGSVPDIQYVVHALFLASIRDTAGPSLLESTARLFTAAVVSYLPANKTLDLKFYIPNSPSWSAIRPAQAEVLSHQTQEGDQENPFLIGALHTFSAGDEQPPTAHRFTPQRPDKYFTSAKATASTPFRLFTVALDRAKFISEAGVYFYMADFDASGDPDPYLEVCPDDTQIFRGVDMSTVAGRLGLVVLDG</sequence>
<organism evidence="1 2">
    <name type="scientific">Penicillium arizonense</name>
    <dbReference type="NCBI Taxonomy" id="1835702"/>
    <lineage>
        <taxon>Eukaryota</taxon>
        <taxon>Fungi</taxon>
        <taxon>Dikarya</taxon>
        <taxon>Ascomycota</taxon>
        <taxon>Pezizomycotina</taxon>
        <taxon>Eurotiomycetes</taxon>
        <taxon>Eurotiomycetidae</taxon>
        <taxon>Eurotiales</taxon>
        <taxon>Aspergillaceae</taxon>
        <taxon>Penicillium</taxon>
    </lineage>
</organism>
<gene>
    <name evidence="1" type="ORF">PENARI_c006G08239</name>
</gene>
<keyword evidence="2" id="KW-1185">Reference proteome</keyword>
<comment type="caution">
    <text evidence="1">The sequence shown here is derived from an EMBL/GenBank/DDBJ whole genome shotgun (WGS) entry which is preliminary data.</text>
</comment>
<evidence type="ECO:0000313" key="2">
    <source>
        <dbReference type="Proteomes" id="UP000177622"/>
    </source>
</evidence>